<keyword evidence="2" id="KW-1185">Reference proteome</keyword>
<dbReference type="Proteomes" id="UP000283530">
    <property type="component" value="Unassembled WGS sequence"/>
</dbReference>
<proteinExistence type="predicted"/>
<sequence length="109" mass="11404">MGRTRVAEAALSEPAIGFTGRPLEADVERSDGADVLRFGGVSLENPGIVAGILDLTRGDTPLLLGRSVTLGLCFGLVVSGPIFEEAWFGFMGFAEIEGKFDFLLVSGVG</sequence>
<accession>A0A3S3NY42</accession>
<gene>
    <name evidence="1" type="ORF">CKAN_02610600</name>
</gene>
<reference evidence="1 2" key="1">
    <citation type="journal article" date="2019" name="Nat. Plants">
        <title>Stout camphor tree genome fills gaps in understanding of flowering plant genome evolution.</title>
        <authorList>
            <person name="Chaw S.M."/>
            <person name="Liu Y.C."/>
            <person name="Wu Y.W."/>
            <person name="Wang H.Y."/>
            <person name="Lin C.I."/>
            <person name="Wu C.S."/>
            <person name="Ke H.M."/>
            <person name="Chang L.Y."/>
            <person name="Hsu C.Y."/>
            <person name="Yang H.T."/>
            <person name="Sudianto E."/>
            <person name="Hsu M.H."/>
            <person name="Wu K.P."/>
            <person name="Wang L.N."/>
            <person name="Leebens-Mack J.H."/>
            <person name="Tsai I.J."/>
        </authorList>
    </citation>
    <scope>NUCLEOTIDE SEQUENCE [LARGE SCALE GENOMIC DNA]</scope>
    <source>
        <strain evidence="2">cv. Chaw 1501</strain>
        <tissue evidence="1">Young leaves</tissue>
    </source>
</reference>
<organism evidence="1 2">
    <name type="scientific">Cinnamomum micranthum f. kanehirae</name>
    <dbReference type="NCBI Taxonomy" id="337451"/>
    <lineage>
        <taxon>Eukaryota</taxon>
        <taxon>Viridiplantae</taxon>
        <taxon>Streptophyta</taxon>
        <taxon>Embryophyta</taxon>
        <taxon>Tracheophyta</taxon>
        <taxon>Spermatophyta</taxon>
        <taxon>Magnoliopsida</taxon>
        <taxon>Magnoliidae</taxon>
        <taxon>Laurales</taxon>
        <taxon>Lauraceae</taxon>
        <taxon>Cinnamomum</taxon>
    </lineage>
</organism>
<comment type="caution">
    <text evidence="1">The sequence shown here is derived from an EMBL/GenBank/DDBJ whole genome shotgun (WGS) entry which is preliminary data.</text>
</comment>
<dbReference type="EMBL" id="QPKB01000012">
    <property type="protein sequence ID" value="RWR96707.1"/>
    <property type="molecule type" value="Genomic_DNA"/>
</dbReference>
<protein>
    <submittedName>
        <fullName evidence="1">Uncharacterized protein</fullName>
    </submittedName>
</protein>
<evidence type="ECO:0000313" key="2">
    <source>
        <dbReference type="Proteomes" id="UP000283530"/>
    </source>
</evidence>
<name>A0A3S3NY42_9MAGN</name>
<evidence type="ECO:0000313" key="1">
    <source>
        <dbReference type="EMBL" id="RWR96707.1"/>
    </source>
</evidence>
<dbReference type="AlphaFoldDB" id="A0A3S3NY42"/>